<feature type="compositionally biased region" description="Basic and acidic residues" evidence="1">
    <location>
        <begin position="690"/>
        <end position="704"/>
    </location>
</feature>
<dbReference type="GeneID" id="91988001"/>
<feature type="region of interest" description="Disordered" evidence="1">
    <location>
        <begin position="338"/>
        <end position="363"/>
    </location>
</feature>
<organism evidence="2 3">
    <name type="scientific">Cryptococcus tetragattii IND107</name>
    <dbReference type="NCBI Taxonomy" id="1296105"/>
    <lineage>
        <taxon>Eukaryota</taxon>
        <taxon>Fungi</taxon>
        <taxon>Dikarya</taxon>
        <taxon>Basidiomycota</taxon>
        <taxon>Agaricomycotina</taxon>
        <taxon>Tremellomycetes</taxon>
        <taxon>Tremellales</taxon>
        <taxon>Cryptococcaceae</taxon>
        <taxon>Cryptococcus</taxon>
        <taxon>Cryptococcus gattii species complex</taxon>
    </lineage>
</organism>
<feature type="region of interest" description="Disordered" evidence="1">
    <location>
        <begin position="675"/>
        <end position="776"/>
    </location>
</feature>
<feature type="region of interest" description="Disordered" evidence="1">
    <location>
        <begin position="118"/>
        <end position="161"/>
    </location>
</feature>
<feature type="compositionally biased region" description="Low complexity" evidence="1">
    <location>
        <begin position="232"/>
        <end position="249"/>
    </location>
</feature>
<comment type="caution">
    <text evidence="2">The sequence shown here is derived from an EMBL/GenBank/DDBJ whole genome shotgun (WGS) entry which is preliminary data.</text>
</comment>
<feature type="compositionally biased region" description="Low complexity" evidence="1">
    <location>
        <begin position="485"/>
        <end position="500"/>
    </location>
</feature>
<dbReference type="Proteomes" id="UP000054399">
    <property type="component" value="Unassembled WGS sequence"/>
</dbReference>
<feature type="region of interest" description="Disordered" evidence="1">
    <location>
        <begin position="227"/>
        <end position="264"/>
    </location>
</feature>
<feature type="region of interest" description="Disordered" evidence="1">
    <location>
        <begin position="173"/>
        <end position="195"/>
    </location>
</feature>
<feature type="compositionally biased region" description="Polar residues" evidence="1">
    <location>
        <begin position="709"/>
        <end position="735"/>
    </location>
</feature>
<feature type="compositionally biased region" description="Low complexity" evidence="1">
    <location>
        <begin position="173"/>
        <end position="185"/>
    </location>
</feature>
<feature type="compositionally biased region" description="Low complexity" evidence="1">
    <location>
        <begin position="60"/>
        <end position="73"/>
    </location>
</feature>
<evidence type="ECO:0000313" key="2">
    <source>
        <dbReference type="EMBL" id="KAL0253767.1"/>
    </source>
</evidence>
<keyword evidence="3" id="KW-1185">Reference proteome</keyword>
<feature type="compositionally biased region" description="Low complexity" evidence="1">
    <location>
        <begin position="351"/>
        <end position="363"/>
    </location>
</feature>
<feature type="region of interest" description="Disordered" evidence="1">
    <location>
        <begin position="55"/>
        <end position="76"/>
    </location>
</feature>
<dbReference type="RefSeq" id="XP_066615988.1">
    <property type="nucleotide sequence ID" value="XM_066755702.1"/>
</dbReference>
<evidence type="ECO:0000256" key="1">
    <source>
        <dbReference type="SAM" id="MobiDB-lite"/>
    </source>
</evidence>
<feature type="compositionally biased region" description="Low complexity" evidence="1">
    <location>
        <begin position="137"/>
        <end position="153"/>
    </location>
</feature>
<feature type="compositionally biased region" description="Polar residues" evidence="1">
    <location>
        <begin position="675"/>
        <end position="688"/>
    </location>
</feature>
<feature type="region of interest" description="Disordered" evidence="1">
    <location>
        <begin position="477"/>
        <end position="506"/>
    </location>
</feature>
<feature type="compositionally biased region" description="Acidic residues" evidence="1">
    <location>
        <begin position="740"/>
        <end position="751"/>
    </location>
</feature>
<proteinExistence type="predicted"/>
<accession>A0ABR3BZF0</accession>
<sequence length="1068" mass="115423">MGAYYSMKSPEAKSTGRLDPLDGHVVHLHMYYAFPFGLSRLNTSATVNLPSTPPLPPPLLSAAPPSLTSPSSTGHFPIQQQQSEILDHSVDAVGYTAAGDDKTYDCWVFNAFSSPPSPSTIASNTDSQAGGECFPPSYESTEGESSSAASSTSRPQNLSLNINSLPATLPHLQHQLQSPSSLPSSGALLTDPFSSSRNTDLTQDYFQFSEGPVSGNAEGSFVSQISFDDDQQPQPQQNQQPQQIQQPNQRLPASQPTSPARGIFPHQYAPQIAGRQRGATFSGGSFYNFGQSNPSPFTFTQAVASQAIPSHFAFPPLQSPIDSPLASSPAIAASTSHLQGDGNALFNPSGQQQQQKVQQQQQQVGIMANNEISMEDMSTPTPAPSHMSTSRKSSLGHSHPPISQHSTVTQSQAQSHLGALTMEMSSEMIDKLSLLDKILDSAQSAKQALLRGEEIGVSTNLGDISNHLEVASELGVGPVQTPRDTTTPNSQTSQQSTSPTGNYLQSSPAVQTNVTAAPPQYQMSMASTAVPSQLSNLQMTVQSSLLPSLPVDQNATGTKRSATVQSINNSVSPGSKLATAEFLTGKLQAPPLTHAHSFPNGHQLPSQLTGTLPPTTPAVPSPSFIASIGAQHMPMISSPLATIPPSRPPSPPRYTLPTQPWDGEIAAMDVGLQQNGLGNASTQHSGQQMIERRLSTSERIDGRPIVRGRSTSLNKGWSHTTMTSSVPPSAWQSRAGSPVEDGDEDDDSDDDEPRRTKRRRSSVGADGLALDKANGGISDDIRGQLDQIFEEFLNRICSDLDVCDSKGEKIHQVLMPKKMQKLDESTDYRPFKFRIQAFTNAFAENLQQRGITEEIMSIKKIKNYLWRQDLISRFNPDGKKAKSKGNHIWNVDAKKLPGGGWVFRPFQRRIIGQPNNFAVVNQPYEWEPRIWDPQAASDTLHPKFSSPPGSLPHWLRWEDGVRLVGIPDQSTTPFQIQVHAEFIDGSGNHSTLDAGYPCQVVSQLLPVTDNASGPQQVYGQPLFNPSSQPHFEYLNHSLPGLGMAPSGQQIDLQFTNNLMYPQPGNYPA</sequence>
<reference evidence="3" key="1">
    <citation type="submission" date="2015-01" db="EMBL/GenBank/DDBJ databases">
        <title>The Genome Sequence of Cryptococcus gattii MMRL2647.</title>
        <authorList>
            <consortium name="The Broad Institute Genomics Platform"/>
            <person name="Cuomo C."/>
            <person name="Litvintseva A."/>
            <person name="Chen Y."/>
            <person name="Heitman J."/>
            <person name="Sun S."/>
            <person name="Springer D."/>
            <person name="Dromer F."/>
            <person name="Young S."/>
            <person name="Zeng Q."/>
            <person name="Gargeya S."/>
            <person name="Abouelleil A."/>
            <person name="Alvarado L."/>
            <person name="Chapman S.B."/>
            <person name="Gainer-Dewar J."/>
            <person name="Goldberg J."/>
            <person name="Griggs A."/>
            <person name="Gujja S."/>
            <person name="Hansen M."/>
            <person name="Howarth C."/>
            <person name="Imamovic A."/>
            <person name="Larimer J."/>
            <person name="Murphy C."/>
            <person name="Naylor J."/>
            <person name="Pearson M."/>
            <person name="Priest M."/>
            <person name="Roberts A."/>
            <person name="Saif S."/>
            <person name="Shea T."/>
            <person name="Sykes S."/>
            <person name="Wortman J."/>
            <person name="Nusbaum C."/>
            <person name="Birren B."/>
        </authorList>
    </citation>
    <scope>NUCLEOTIDE SEQUENCE [LARGE SCALE GENOMIC DNA]</scope>
    <source>
        <strain evidence="3">IND107</strain>
    </source>
</reference>
<reference evidence="2 3" key="2">
    <citation type="submission" date="2024-01" db="EMBL/GenBank/DDBJ databases">
        <title>Comparative genomics of Cryptococcus and Kwoniella reveals pathogenesis evolution and contrasting modes of karyotype evolution via chromosome fusion or intercentromeric recombination.</title>
        <authorList>
            <person name="Coelho M.A."/>
            <person name="David-Palma M."/>
            <person name="Shea T."/>
            <person name="Bowers K."/>
            <person name="Mcginley-Smith S."/>
            <person name="Mohammad A.W."/>
            <person name="Gnirke A."/>
            <person name="Yurkov A.M."/>
            <person name="Nowrousian M."/>
            <person name="Sun S."/>
            <person name="Cuomo C.A."/>
            <person name="Heitman J."/>
        </authorList>
    </citation>
    <scope>NUCLEOTIDE SEQUENCE [LARGE SCALE GENOMIC DNA]</scope>
    <source>
        <strain evidence="2 3">IND107</strain>
    </source>
</reference>
<protein>
    <recommendedName>
        <fullName evidence="4">Fork-head domain-containing protein</fullName>
    </recommendedName>
</protein>
<dbReference type="EMBL" id="ATAM02000002">
    <property type="protein sequence ID" value="KAL0253767.1"/>
    <property type="molecule type" value="Genomic_DNA"/>
</dbReference>
<feature type="compositionally biased region" description="Polar residues" evidence="1">
    <location>
        <begin position="118"/>
        <end position="128"/>
    </location>
</feature>
<feature type="region of interest" description="Disordered" evidence="1">
    <location>
        <begin position="375"/>
        <end position="414"/>
    </location>
</feature>
<evidence type="ECO:0008006" key="4">
    <source>
        <dbReference type="Google" id="ProtNLM"/>
    </source>
</evidence>
<gene>
    <name evidence="2" type="ORF">I308_101143</name>
</gene>
<evidence type="ECO:0000313" key="3">
    <source>
        <dbReference type="Proteomes" id="UP000054399"/>
    </source>
</evidence>
<name>A0ABR3BZF0_9TREE</name>